<dbReference type="GO" id="GO:0003677">
    <property type="term" value="F:DNA binding"/>
    <property type="evidence" value="ECO:0007669"/>
    <property type="project" value="InterPro"/>
</dbReference>
<dbReference type="InterPro" id="IPR005818">
    <property type="entry name" value="Histone_H1/H5_H15"/>
</dbReference>
<evidence type="ECO:0000313" key="3">
    <source>
        <dbReference type="Proteomes" id="UP000001038"/>
    </source>
</evidence>
<evidence type="ECO:0000259" key="1">
    <source>
        <dbReference type="Pfam" id="PF00538"/>
    </source>
</evidence>
<feature type="domain" description="H15" evidence="1">
    <location>
        <begin position="27"/>
        <end position="91"/>
    </location>
</feature>
<dbReference type="GeneTree" id="ENSGT00940000170732"/>
<reference evidence="2" key="3">
    <citation type="submission" date="2025-09" db="UniProtKB">
        <authorList>
            <consortium name="Ensembl"/>
        </authorList>
    </citation>
    <scope>IDENTIFICATION</scope>
    <source>
        <strain evidence="2">Hd-rR</strain>
    </source>
</reference>
<dbReference type="SUPFAM" id="SSF46785">
    <property type="entry name" value="Winged helix' DNA-binding domain"/>
    <property type="match status" value="1"/>
</dbReference>
<name>A0A3B3IIR6_ORYLA</name>
<dbReference type="GO" id="GO:0000786">
    <property type="term" value="C:nucleosome"/>
    <property type="evidence" value="ECO:0007669"/>
    <property type="project" value="InterPro"/>
</dbReference>
<dbReference type="AlphaFoldDB" id="A0A3B3IIR6"/>
<accession>A0A3B3IIR6</accession>
<protein>
    <recommendedName>
        <fullName evidence="1">H15 domain-containing protein</fullName>
    </recommendedName>
</protein>
<evidence type="ECO:0000313" key="2">
    <source>
        <dbReference type="Ensembl" id="ENSORLP00000044033.1"/>
    </source>
</evidence>
<dbReference type="InterPro" id="IPR036388">
    <property type="entry name" value="WH-like_DNA-bd_sf"/>
</dbReference>
<organism evidence="2 3">
    <name type="scientific">Oryzias latipes</name>
    <name type="common">Japanese rice fish</name>
    <name type="synonym">Japanese killifish</name>
    <dbReference type="NCBI Taxonomy" id="8090"/>
    <lineage>
        <taxon>Eukaryota</taxon>
        <taxon>Metazoa</taxon>
        <taxon>Chordata</taxon>
        <taxon>Craniata</taxon>
        <taxon>Vertebrata</taxon>
        <taxon>Euteleostomi</taxon>
        <taxon>Actinopterygii</taxon>
        <taxon>Neopterygii</taxon>
        <taxon>Teleostei</taxon>
        <taxon>Neoteleostei</taxon>
        <taxon>Acanthomorphata</taxon>
        <taxon>Ovalentaria</taxon>
        <taxon>Atherinomorphae</taxon>
        <taxon>Beloniformes</taxon>
        <taxon>Adrianichthyidae</taxon>
        <taxon>Oryziinae</taxon>
        <taxon>Oryzias</taxon>
    </lineage>
</organism>
<dbReference type="Proteomes" id="UP000001038">
    <property type="component" value="Chromosome 16"/>
</dbReference>
<dbReference type="Bgee" id="ENSORLG00000024076">
    <property type="expression patterns" value="Expressed in testis and 2 other cell types or tissues"/>
</dbReference>
<reference evidence="2" key="2">
    <citation type="submission" date="2025-08" db="UniProtKB">
        <authorList>
            <consortium name="Ensembl"/>
        </authorList>
    </citation>
    <scope>IDENTIFICATION</scope>
    <source>
        <strain evidence="2">Hd-rR</strain>
    </source>
</reference>
<dbReference type="InParanoid" id="A0A3B3IIR6"/>
<sequence length="115" mass="12782">SNSGFTDGRRRKPARAKLKDSTKLALPEVSKLVHGVVHLYKHGGGISMAQLKQKLAAEGYDVTKNNRQVKAATKRLVNNEAFVRTTRSASLRLNKKQGRCCHATSESLTRHLHCF</sequence>
<reference evidence="2 3" key="1">
    <citation type="journal article" date="2007" name="Nature">
        <title>The medaka draft genome and insights into vertebrate genome evolution.</title>
        <authorList>
            <person name="Kasahara M."/>
            <person name="Naruse K."/>
            <person name="Sasaki S."/>
            <person name="Nakatani Y."/>
            <person name="Qu W."/>
            <person name="Ahsan B."/>
            <person name="Yamada T."/>
            <person name="Nagayasu Y."/>
            <person name="Doi K."/>
            <person name="Kasai Y."/>
            <person name="Jindo T."/>
            <person name="Kobayashi D."/>
            <person name="Shimada A."/>
            <person name="Toyoda A."/>
            <person name="Kuroki Y."/>
            <person name="Fujiyama A."/>
            <person name="Sasaki T."/>
            <person name="Shimizu A."/>
            <person name="Asakawa S."/>
            <person name="Shimizu N."/>
            <person name="Hashimoto S."/>
            <person name="Yang J."/>
            <person name="Lee Y."/>
            <person name="Matsushima K."/>
            <person name="Sugano S."/>
            <person name="Sakaizumi M."/>
            <person name="Narita T."/>
            <person name="Ohishi K."/>
            <person name="Haga S."/>
            <person name="Ohta F."/>
            <person name="Nomoto H."/>
            <person name="Nogata K."/>
            <person name="Morishita T."/>
            <person name="Endo T."/>
            <person name="Shin-I T."/>
            <person name="Takeda H."/>
            <person name="Morishita S."/>
            <person name="Kohara Y."/>
        </authorList>
    </citation>
    <scope>NUCLEOTIDE SEQUENCE [LARGE SCALE GENOMIC DNA]</scope>
    <source>
        <strain evidence="2 3">Hd-rR</strain>
    </source>
</reference>
<keyword evidence="3" id="KW-1185">Reference proteome</keyword>
<dbReference type="GO" id="GO:0006334">
    <property type="term" value="P:nucleosome assembly"/>
    <property type="evidence" value="ECO:0007669"/>
    <property type="project" value="InterPro"/>
</dbReference>
<dbReference type="STRING" id="8090.ENSORLP00000044033"/>
<dbReference type="Pfam" id="PF00538">
    <property type="entry name" value="Linker_histone"/>
    <property type="match status" value="1"/>
</dbReference>
<dbReference type="Ensembl" id="ENSORLT00000037386.1">
    <property type="protein sequence ID" value="ENSORLP00000044033.1"/>
    <property type="gene ID" value="ENSORLG00000024076.1"/>
</dbReference>
<dbReference type="Gene3D" id="1.10.10.10">
    <property type="entry name" value="Winged helix-like DNA-binding domain superfamily/Winged helix DNA-binding domain"/>
    <property type="match status" value="1"/>
</dbReference>
<dbReference type="InterPro" id="IPR036390">
    <property type="entry name" value="WH_DNA-bd_sf"/>
</dbReference>
<proteinExistence type="predicted"/>